<dbReference type="GO" id="GO:0005829">
    <property type="term" value="C:cytosol"/>
    <property type="evidence" value="ECO:0007669"/>
    <property type="project" value="TreeGrafter"/>
</dbReference>
<evidence type="ECO:0000256" key="2">
    <source>
        <dbReference type="ARBA" id="ARBA00022823"/>
    </source>
</evidence>
<evidence type="ECO:0000256" key="3">
    <source>
        <dbReference type="HAMAP-Rule" id="MF_00272"/>
    </source>
</evidence>
<dbReference type="InterPro" id="IPR033753">
    <property type="entry name" value="GCV_H/Fam206"/>
</dbReference>
<dbReference type="OrthoDB" id="9796712at2"/>
<comment type="subunit">
    <text evidence="3">The glycine cleavage system is composed of four proteins: P, T, L and H.</text>
</comment>
<organism evidence="6 7">
    <name type="scientific">Terrimicrobium sacchariphilum</name>
    <dbReference type="NCBI Taxonomy" id="690879"/>
    <lineage>
        <taxon>Bacteria</taxon>
        <taxon>Pseudomonadati</taxon>
        <taxon>Verrucomicrobiota</taxon>
        <taxon>Terrimicrobiia</taxon>
        <taxon>Terrimicrobiales</taxon>
        <taxon>Terrimicrobiaceae</taxon>
        <taxon>Terrimicrobium</taxon>
    </lineage>
</organism>
<dbReference type="Pfam" id="PF01597">
    <property type="entry name" value="GCV_H"/>
    <property type="match status" value="1"/>
</dbReference>
<reference evidence="7" key="1">
    <citation type="journal article" date="2017" name="Genome Announc.">
        <title>Draft Genome Sequence of Terrimicrobium sacchariphilum NM-5T, a Facultative Anaerobic Soil Bacterium of the Class Spartobacteria.</title>
        <authorList>
            <person name="Qiu Y.L."/>
            <person name="Tourlousse D.M."/>
            <person name="Matsuura N."/>
            <person name="Ohashi A."/>
            <person name="Sekiguchi Y."/>
        </authorList>
    </citation>
    <scope>NUCLEOTIDE SEQUENCE [LARGE SCALE GENOMIC DNA]</scope>
    <source>
        <strain evidence="7">NM-5</strain>
    </source>
</reference>
<dbReference type="RefSeq" id="WP_075078899.1">
    <property type="nucleotide sequence ID" value="NZ_BDCO01000002.1"/>
</dbReference>
<dbReference type="HAMAP" id="MF_00272">
    <property type="entry name" value="GcvH"/>
    <property type="match status" value="1"/>
</dbReference>
<evidence type="ECO:0000256" key="1">
    <source>
        <dbReference type="ARBA" id="ARBA00009249"/>
    </source>
</evidence>
<proteinExistence type="inferred from homology"/>
<dbReference type="SUPFAM" id="SSF51230">
    <property type="entry name" value="Single hybrid motif"/>
    <property type="match status" value="1"/>
</dbReference>
<comment type="function">
    <text evidence="3">The glycine cleavage system catalyzes the degradation of glycine. The H protein shuttles the methylamine group of glycine from the P protein to the T protein.</text>
</comment>
<dbReference type="InterPro" id="IPR003016">
    <property type="entry name" value="2-oxoA_DH_lipoyl-BS"/>
</dbReference>
<dbReference type="EMBL" id="BDCO01000002">
    <property type="protein sequence ID" value="GAT33130.1"/>
    <property type="molecule type" value="Genomic_DNA"/>
</dbReference>
<dbReference type="InterPro" id="IPR002930">
    <property type="entry name" value="GCV_H"/>
</dbReference>
<dbReference type="NCBIfam" id="NF002270">
    <property type="entry name" value="PRK01202.1"/>
    <property type="match status" value="1"/>
</dbReference>
<dbReference type="STRING" id="690879.TSACC_21539"/>
<dbReference type="PANTHER" id="PTHR11715">
    <property type="entry name" value="GLYCINE CLEAVAGE SYSTEM H PROTEIN"/>
    <property type="match status" value="1"/>
</dbReference>
<dbReference type="InterPro" id="IPR017453">
    <property type="entry name" value="GCV_H_sub"/>
</dbReference>
<evidence type="ECO:0000259" key="5">
    <source>
        <dbReference type="PROSITE" id="PS50968"/>
    </source>
</evidence>
<comment type="cofactor">
    <cofactor evidence="3">
        <name>(R)-lipoate</name>
        <dbReference type="ChEBI" id="CHEBI:83088"/>
    </cofactor>
    <text evidence="3">Binds 1 lipoyl cofactor covalently.</text>
</comment>
<dbReference type="GO" id="GO:0005960">
    <property type="term" value="C:glycine cleavage complex"/>
    <property type="evidence" value="ECO:0007669"/>
    <property type="project" value="InterPro"/>
</dbReference>
<evidence type="ECO:0000313" key="7">
    <source>
        <dbReference type="Proteomes" id="UP000076023"/>
    </source>
</evidence>
<dbReference type="FunCoup" id="A0A146G6C0">
    <property type="interactions" value="533"/>
</dbReference>
<keyword evidence="7" id="KW-1185">Reference proteome</keyword>
<dbReference type="PROSITE" id="PS00189">
    <property type="entry name" value="LIPOYL"/>
    <property type="match status" value="1"/>
</dbReference>
<evidence type="ECO:0000256" key="4">
    <source>
        <dbReference type="PIRSR" id="PIRSR617453-50"/>
    </source>
</evidence>
<keyword evidence="2 3" id="KW-0450">Lipoyl</keyword>
<sequence>MNVPDDLKYAESHEWIRVEGDIGTVGITDHAQEELTDIVFAEPPKVGETFGVKSAAAVVESVKAASDIYTPVSGEIVEINPAIVDNPALLNTDPHGEGWIFKIKLSNPSELDALLDAAAYRELIAK</sequence>
<dbReference type="PROSITE" id="PS50968">
    <property type="entry name" value="BIOTINYL_LIPOYL"/>
    <property type="match status" value="1"/>
</dbReference>
<protein>
    <recommendedName>
        <fullName evidence="3">Glycine cleavage system H protein</fullName>
    </recommendedName>
</protein>
<dbReference type="GO" id="GO:0009249">
    <property type="term" value="P:protein lipoylation"/>
    <property type="evidence" value="ECO:0007669"/>
    <property type="project" value="TreeGrafter"/>
</dbReference>
<dbReference type="PANTHER" id="PTHR11715:SF3">
    <property type="entry name" value="GLYCINE CLEAVAGE SYSTEM H PROTEIN-RELATED"/>
    <property type="match status" value="1"/>
</dbReference>
<comment type="similarity">
    <text evidence="1 3">Belongs to the GcvH family.</text>
</comment>
<dbReference type="NCBIfam" id="TIGR00527">
    <property type="entry name" value="gcvH"/>
    <property type="match status" value="1"/>
</dbReference>
<dbReference type="InterPro" id="IPR000089">
    <property type="entry name" value="Biotin_lipoyl"/>
</dbReference>
<dbReference type="InParanoid" id="A0A146G6C0"/>
<gene>
    <name evidence="3" type="primary">gcvH</name>
    <name evidence="6" type="ORF">TSACC_21539</name>
</gene>
<dbReference type="CDD" id="cd06848">
    <property type="entry name" value="GCS_H"/>
    <property type="match status" value="1"/>
</dbReference>
<feature type="domain" description="Lipoyl-binding" evidence="5">
    <location>
        <begin position="22"/>
        <end position="104"/>
    </location>
</feature>
<dbReference type="Proteomes" id="UP000076023">
    <property type="component" value="Unassembled WGS sequence"/>
</dbReference>
<name>A0A146G6C0_TERSA</name>
<feature type="modified residue" description="N6-lipoyllysine" evidence="3 4">
    <location>
        <position position="63"/>
    </location>
</feature>
<dbReference type="InterPro" id="IPR011053">
    <property type="entry name" value="Single_hybrid_motif"/>
</dbReference>
<dbReference type="Gene3D" id="2.40.50.100">
    <property type="match status" value="1"/>
</dbReference>
<dbReference type="AlphaFoldDB" id="A0A146G6C0"/>
<comment type="caution">
    <text evidence="6">The sequence shown here is derived from an EMBL/GenBank/DDBJ whole genome shotgun (WGS) entry which is preliminary data.</text>
</comment>
<accession>A0A146G6C0</accession>
<dbReference type="GO" id="GO:0019464">
    <property type="term" value="P:glycine decarboxylation via glycine cleavage system"/>
    <property type="evidence" value="ECO:0007669"/>
    <property type="project" value="UniProtKB-UniRule"/>
</dbReference>
<evidence type="ECO:0000313" key="6">
    <source>
        <dbReference type="EMBL" id="GAT33130.1"/>
    </source>
</evidence>